<feature type="compositionally biased region" description="Basic and acidic residues" evidence="1">
    <location>
        <begin position="215"/>
        <end position="230"/>
    </location>
</feature>
<dbReference type="SUPFAM" id="SSF57997">
    <property type="entry name" value="Tropomyosin"/>
    <property type="match status" value="1"/>
</dbReference>
<proteinExistence type="predicted"/>
<feature type="region of interest" description="Disordered" evidence="1">
    <location>
        <begin position="166"/>
        <end position="237"/>
    </location>
</feature>
<feature type="compositionally biased region" description="Basic and acidic residues" evidence="1">
    <location>
        <begin position="171"/>
        <end position="180"/>
    </location>
</feature>
<evidence type="ECO:0000313" key="3">
    <source>
        <dbReference type="Proteomes" id="UP000469185"/>
    </source>
</evidence>
<sequence length="318" mass="34222">MNLDAAATELYGLPLDEFVPARDALAKEAKRQGAADVAARIKGLRKPTHPAWLANQLVRAHRQDVDELVGVGDEMREATADGDGARLRELAARRKEKVDALLAKVAKLNGGKRPSHDAVEALNETLLAATADPGVAAELQVGRLTHPLQHVGFGLPGGGAAQVISLSQARAAREKREDGRGAPPRPSSPAKPRARRADDEDVKDEDAGEGAEDATTARERRLAQQRAEAEREFEEADAAVTEAEEHVGGLETALDERQDALESAEAKVERLLAELEAAKGELENARTGVDDAEEELGEARADLEAARKRRREAKRKLL</sequence>
<evidence type="ECO:0000313" key="2">
    <source>
        <dbReference type="EMBL" id="NED95144.1"/>
    </source>
</evidence>
<name>A0A6N9YJK5_9ACTN</name>
<dbReference type="RefSeq" id="WP_163817565.1">
    <property type="nucleotide sequence ID" value="NZ_JAAGOB010000003.1"/>
</dbReference>
<accession>A0A6N9YJK5</accession>
<gene>
    <name evidence="2" type="ORF">G1H11_07430</name>
</gene>
<reference evidence="2 3" key="1">
    <citation type="submission" date="2020-02" db="EMBL/GenBank/DDBJ databases">
        <authorList>
            <person name="Li X.-J."/>
            <person name="Feng X.-M."/>
        </authorList>
    </citation>
    <scope>NUCLEOTIDE SEQUENCE [LARGE SCALE GENOMIC DNA]</scope>
    <source>
        <strain evidence="2 3">CGMCC 4.7225</strain>
    </source>
</reference>
<dbReference type="AlphaFoldDB" id="A0A6N9YJK5"/>
<dbReference type="Gene3D" id="1.20.120.330">
    <property type="entry name" value="Nucleotidyltransferases domain 2"/>
    <property type="match status" value="1"/>
</dbReference>
<organism evidence="2 3">
    <name type="scientific">Phytoactinopolyspora alkaliphila</name>
    <dbReference type="NCBI Taxonomy" id="1783498"/>
    <lineage>
        <taxon>Bacteria</taxon>
        <taxon>Bacillati</taxon>
        <taxon>Actinomycetota</taxon>
        <taxon>Actinomycetes</taxon>
        <taxon>Jiangellales</taxon>
        <taxon>Jiangellaceae</taxon>
        <taxon>Phytoactinopolyspora</taxon>
    </lineage>
</organism>
<feature type="compositionally biased region" description="Acidic residues" evidence="1">
    <location>
        <begin position="199"/>
        <end position="212"/>
    </location>
</feature>
<comment type="caution">
    <text evidence="2">The sequence shown here is derived from an EMBL/GenBank/DDBJ whole genome shotgun (WGS) entry which is preliminary data.</text>
</comment>
<evidence type="ECO:0000256" key="1">
    <source>
        <dbReference type="SAM" id="MobiDB-lite"/>
    </source>
</evidence>
<protein>
    <submittedName>
        <fullName evidence="2">Uncharacterized protein</fullName>
    </submittedName>
</protein>
<keyword evidence="3" id="KW-1185">Reference proteome</keyword>
<dbReference type="Proteomes" id="UP000469185">
    <property type="component" value="Unassembled WGS sequence"/>
</dbReference>
<dbReference type="EMBL" id="JAAGOB010000003">
    <property type="protein sequence ID" value="NED95144.1"/>
    <property type="molecule type" value="Genomic_DNA"/>
</dbReference>